<dbReference type="Proteomes" id="UP000237105">
    <property type="component" value="Unassembled WGS sequence"/>
</dbReference>
<organism evidence="1 2">
    <name type="scientific">Parasponia andersonii</name>
    <name type="common">Sponia andersonii</name>
    <dbReference type="NCBI Taxonomy" id="3476"/>
    <lineage>
        <taxon>Eukaryota</taxon>
        <taxon>Viridiplantae</taxon>
        <taxon>Streptophyta</taxon>
        <taxon>Embryophyta</taxon>
        <taxon>Tracheophyta</taxon>
        <taxon>Spermatophyta</taxon>
        <taxon>Magnoliopsida</taxon>
        <taxon>eudicotyledons</taxon>
        <taxon>Gunneridae</taxon>
        <taxon>Pentapetalae</taxon>
        <taxon>rosids</taxon>
        <taxon>fabids</taxon>
        <taxon>Rosales</taxon>
        <taxon>Cannabaceae</taxon>
        <taxon>Parasponia</taxon>
    </lineage>
</organism>
<gene>
    <name evidence="1" type="ORF">PanWU01x14_071230</name>
</gene>
<dbReference type="EMBL" id="JXTB01000043">
    <property type="protein sequence ID" value="PON71668.1"/>
    <property type="molecule type" value="Genomic_DNA"/>
</dbReference>
<dbReference type="AlphaFoldDB" id="A0A2P5DEF3"/>
<protein>
    <submittedName>
        <fullName evidence="1">Uncharacterized protein</fullName>
    </submittedName>
</protein>
<sequence length="66" mass="7381">MAVVRNVVILSYLGHDEVVFLKVMPLLAVFLLSLMEFGFQKELGLGIETRGSCASYAAKRCETKTW</sequence>
<comment type="caution">
    <text evidence="1">The sequence shown here is derived from an EMBL/GenBank/DDBJ whole genome shotgun (WGS) entry which is preliminary data.</text>
</comment>
<evidence type="ECO:0000313" key="1">
    <source>
        <dbReference type="EMBL" id="PON71668.1"/>
    </source>
</evidence>
<keyword evidence="2" id="KW-1185">Reference proteome</keyword>
<feature type="non-terminal residue" evidence="1">
    <location>
        <position position="66"/>
    </location>
</feature>
<accession>A0A2P5DEF3</accession>
<name>A0A2P5DEF3_PARAD</name>
<reference evidence="2" key="1">
    <citation type="submission" date="2016-06" db="EMBL/GenBank/DDBJ databases">
        <title>Parallel loss of symbiosis genes in relatives of nitrogen-fixing non-legume Parasponia.</title>
        <authorList>
            <person name="Van Velzen R."/>
            <person name="Holmer R."/>
            <person name="Bu F."/>
            <person name="Rutten L."/>
            <person name="Van Zeijl A."/>
            <person name="Liu W."/>
            <person name="Santuari L."/>
            <person name="Cao Q."/>
            <person name="Sharma T."/>
            <person name="Shen D."/>
            <person name="Roswanjaya Y."/>
            <person name="Wardhani T."/>
            <person name="Kalhor M.S."/>
            <person name="Jansen J."/>
            <person name="Van den Hoogen J."/>
            <person name="Gungor B."/>
            <person name="Hartog M."/>
            <person name="Hontelez J."/>
            <person name="Verver J."/>
            <person name="Yang W.-C."/>
            <person name="Schijlen E."/>
            <person name="Repin R."/>
            <person name="Schilthuizen M."/>
            <person name="Schranz E."/>
            <person name="Heidstra R."/>
            <person name="Miyata K."/>
            <person name="Fedorova E."/>
            <person name="Kohlen W."/>
            <person name="Bisseling T."/>
            <person name="Smit S."/>
            <person name="Geurts R."/>
        </authorList>
    </citation>
    <scope>NUCLEOTIDE SEQUENCE [LARGE SCALE GENOMIC DNA]</scope>
    <source>
        <strain evidence="2">cv. WU1-14</strain>
    </source>
</reference>
<evidence type="ECO:0000313" key="2">
    <source>
        <dbReference type="Proteomes" id="UP000237105"/>
    </source>
</evidence>
<proteinExistence type="predicted"/>